<evidence type="ECO:0000313" key="8">
    <source>
        <dbReference type="Proteomes" id="UP001595632"/>
    </source>
</evidence>
<sequence>MTITITVDSSTAVELADEERLYVSSDAELVVASGHAVQRSETPFNGHEVAIDGSVIAVTGNAIRLFDDESNVGDNRLDIGPDGIVRSLNITGNSAIYMIGSDSFLQNAGDVSGNWAAYLVDYDNGIVENHGNMLGMYQSAIYLTGSANVSVTNTGLASGGGGVEFISSYGSVHNSGEIRSTDENVAGVEADAANDSIEVVNTGLIAGPVLSVRLSIFSDRLVNAGTLAGDVELGDGNDVFDGRGGTVVGWVLGGGGADTYYVDDSSTVLFEAPGGGVDEVNAETDFTLGGFIENLRLLGSGDFAGTGNSSQNGIYGNSGDNMLFGDGSRDTMEGGAGSDTMDGGRGNDLIYGQTGDDEMTGRAGADIMEGGEGDDLLFGGIGNDTMDGGDGNDTLKGGLGIDEMSGGSGQDDFVFTRVSDSASGAEDTILDFTVGEDVLDFTGLVAGTLTVSILGSYTGSPGLRTTEGGGNTTVWVDADGDGSTDMRVLLAGTTGVTESDFLV</sequence>
<dbReference type="PANTHER" id="PTHR38340:SF1">
    <property type="entry name" value="S-LAYER PROTEIN"/>
    <property type="match status" value="1"/>
</dbReference>
<dbReference type="InterPro" id="IPR050557">
    <property type="entry name" value="RTX_toxin/Mannuronan_C5-epim"/>
</dbReference>
<evidence type="ECO:0000313" key="7">
    <source>
        <dbReference type="EMBL" id="MFC3143527.1"/>
    </source>
</evidence>
<dbReference type="Gene3D" id="2.150.10.10">
    <property type="entry name" value="Serralysin-like metalloprotease, C-terminal"/>
    <property type="match status" value="2"/>
</dbReference>
<accession>A0ABV7GUM3</accession>
<keyword evidence="4" id="KW-0677">Repeat</keyword>
<evidence type="ECO:0000256" key="2">
    <source>
        <dbReference type="ARBA" id="ARBA00004613"/>
    </source>
</evidence>
<evidence type="ECO:0000259" key="6">
    <source>
        <dbReference type="Pfam" id="PF08548"/>
    </source>
</evidence>
<protein>
    <submittedName>
        <fullName evidence="7">Calcium-binding protein</fullName>
    </submittedName>
</protein>
<evidence type="ECO:0000256" key="4">
    <source>
        <dbReference type="ARBA" id="ARBA00022737"/>
    </source>
</evidence>
<organism evidence="7 8">
    <name type="scientific">Psychromarinibacter halotolerans</name>
    <dbReference type="NCBI Taxonomy" id="1775175"/>
    <lineage>
        <taxon>Bacteria</taxon>
        <taxon>Pseudomonadati</taxon>
        <taxon>Pseudomonadota</taxon>
        <taxon>Alphaproteobacteria</taxon>
        <taxon>Rhodobacterales</taxon>
        <taxon>Paracoccaceae</taxon>
        <taxon>Psychromarinibacter</taxon>
    </lineage>
</organism>
<dbReference type="SUPFAM" id="SSF51120">
    <property type="entry name" value="beta-Roll"/>
    <property type="match status" value="2"/>
</dbReference>
<feature type="domain" description="Peptidase M10 serralysin C-terminal" evidence="6">
    <location>
        <begin position="378"/>
        <end position="503"/>
    </location>
</feature>
<dbReference type="EMBL" id="JBHRTB010000010">
    <property type="protein sequence ID" value="MFC3143527.1"/>
    <property type="molecule type" value="Genomic_DNA"/>
</dbReference>
<comment type="subcellular location">
    <subcellularLocation>
        <location evidence="2">Secreted</location>
    </subcellularLocation>
</comment>
<comment type="caution">
    <text evidence="7">The sequence shown here is derived from an EMBL/GenBank/DDBJ whole genome shotgun (WGS) entry which is preliminary data.</text>
</comment>
<dbReference type="RefSeq" id="WP_275630811.1">
    <property type="nucleotide sequence ID" value="NZ_JARGYD010000001.1"/>
</dbReference>
<dbReference type="InterPro" id="IPR011049">
    <property type="entry name" value="Serralysin-like_metalloprot_C"/>
</dbReference>
<evidence type="ECO:0000256" key="1">
    <source>
        <dbReference type="ARBA" id="ARBA00001913"/>
    </source>
</evidence>
<gene>
    <name evidence="7" type="ORF">ACFOGP_12460</name>
</gene>
<keyword evidence="3" id="KW-0964">Secreted</keyword>
<dbReference type="PRINTS" id="PR00313">
    <property type="entry name" value="CABNDNGRPT"/>
</dbReference>
<keyword evidence="8" id="KW-1185">Reference proteome</keyword>
<dbReference type="PANTHER" id="PTHR38340">
    <property type="entry name" value="S-LAYER PROTEIN"/>
    <property type="match status" value="1"/>
</dbReference>
<evidence type="ECO:0000256" key="5">
    <source>
        <dbReference type="SAM" id="MobiDB-lite"/>
    </source>
</evidence>
<name>A0ABV7GUM3_9RHOB</name>
<dbReference type="InterPro" id="IPR001343">
    <property type="entry name" value="Hemolysn_Ca-bd"/>
</dbReference>
<feature type="region of interest" description="Disordered" evidence="5">
    <location>
        <begin position="325"/>
        <end position="368"/>
    </location>
</feature>
<comment type="cofactor">
    <cofactor evidence="1">
        <name>Ca(2+)</name>
        <dbReference type="ChEBI" id="CHEBI:29108"/>
    </cofactor>
</comment>
<dbReference type="InterPro" id="IPR013858">
    <property type="entry name" value="Peptidase_M10B_C"/>
</dbReference>
<reference evidence="8" key="1">
    <citation type="journal article" date="2019" name="Int. J. Syst. Evol. Microbiol.">
        <title>The Global Catalogue of Microorganisms (GCM) 10K type strain sequencing project: providing services to taxonomists for standard genome sequencing and annotation.</title>
        <authorList>
            <consortium name="The Broad Institute Genomics Platform"/>
            <consortium name="The Broad Institute Genome Sequencing Center for Infectious Disease"/>
            <person name="Wu L."/>
            <person name="Ma J."/>
        </authorList>
    </citation>
    <scope>NUCLEOTIDE SEQUENCE [LARGE SCALE GENOMIC DNA]</scope>
    <source>
        <strain evidence="8">KCTC 52366</strain>
    </source>
</reference>
<dbReference type="Proteomes" id="UP001595632">
    <property type="component" value="Unassembled WGS sequence"/>
</dbReference>
<dbReference type="Pfam" id="PF00353">
    <property type="entry name" value="HemolysinCabind"/>
    <property type="match status" value="2"/>
</dbReference>
<dbReference type="Pfam" id="PF08548">
    <property type="entry name" value="Peptidase_M10_C"/>
    <property type="match status" value="1"/>
</dbReference>
<evidence type="ECO:0000256" key="3">
    <source>
        <dbReference type="ARBA" id="ARBA00022525"/>
    </source>
</evidence>
<proteinExistence type="predicted"/>